<feature type="domain" description="DYW" evidence="3">
    <location>
        <begin position="594"/>
        <end position="687"/>
    </location>
</feature>
<organism evidence="4 5">
    <name type="scientific">Protea cynaroides</name>
    <dbReference type="NCBI Taxonomy" id="273540"/>
    <lineage>
        <taxon>Eukaryota</taxon>
        <taxon>Viridiplantae</taxon>
        <taxon>Streptophyta</taxon>
        <taxon>Embryophyta</taxon>
        <taxon>Tracheophyta</taxon>
        <taxon>Spermatophyta</taxon>
        <taxon>Magnoliopsida</taxon>
        <taxon>Proteales</taxon>
        <taxon>Proteaceae</taxon>
        <taxon>Protea</taxon>
    </lineage>
</organism>
<dbReference type="FunFam" id="1.25.40.10:FF:000031">
    <property type="entry name" value="Pentatricopeptide repeat-containing protein mitochondrial"/>
    <property type="match status" value="1"/>
</dbReference>
<comment type="caution">
    <text evidence="4">The sequence shown here is derived from an EMBL/GenBank/DDBJ whole genome shotgun (WGS) entry which is preliminary data.</text>
</comment>
<keyword evidence="5" id="KW-1185">Reference proteome</keyword>
<dbReference type="FunFam" id="1.25.40.10:FF:000470">
    <property type="entry name" value="Pentatricopeptide repeat-containing protein At5g66520"/>
    <property type="match status" value="1"/>
</dbReference>
<evidence type="ECO:0000313" key="5">
    <source>
        <dbReference type="Proteomes" id="UP001141806"/>
    </source>
</evidence>
<feature type="repeat" description="PPR" evidence="2">
    <location>
        <begin position="247"/>
        <end position="277"/>
    </location>
</feature>
<protein>
    <recommendedName>
        <fullName evidence="3">DYW domain-containing protein</fullName>
    </recommendedName>
</protein>
<dbReference type="NCBIfam" id="TIGR00756">
    <property type="entry name" value="PPR"/>
    <property type="match status" value="4"/>
</dbReference>
<reference evidence="4" key="1">
    <citation type="journal article" date="2023" name="Plant J.">
        <title>The genome of the king protea, Protea cynaroides.</title>
        <authorList>
            <person name="Chang J."/>
            <person name="Duong T.A."/>
            <person name="Schoeman C."/>
            <person name="Ma X."/>
            <person name="Roodt D."/>
            <person name="Barker N."/>
            <person name="Li Z."/>
            <person name="Van de Peer Y."/>
            <person name="Mizrachi E."/>
        </authorList>
    </citation>
    <scope>NUCLEOTIDE SEQUENCE</scope>
    <source>
        <tissue evidence="4">Young leaves</tissue>
    </source>
</reference>
<dbReference type="FunFam" id="1.25.40.10:FF:000366">
    <property type="entry name" value="Pentatricopeptide (PPR) repeat-containing protein"/>
    <property type="match status" value="1"/>
</dbReference>
<feature type="repeat" description="PPR" evidence="2">
    <location>
        <begin position="379"/>
        <end position="413"/>
    </location>
</feature>
<sequence>MIVGCIFATCRRSNDHWIISCSSVQRAFWPASLVKPEIHSRGLLLFLDLLIQIISMSLTIPTIPATHTEPITNLTITKKTKPNTNLSLLHLCNNLREATQVHALIIKSSQITDTYSASRLAEFYAISDNGSLKYAQKVLDSVQEPYTFLWNAVIRGNLIKHNPLKTILLYDRMLRQSVEPDHFTFTSLLKACTQLPAPAIGKQLHSQIVKLGLEYSPFIRNKLIHLYAVSGSISDARKLFDSSTELDIVTWNSMLEGYADNTDGDALHQLFDKMPHRDVVSWNTMIAFYVQVSDFKQAIAIFRRMQENGERPNRVTLISLLSAVSYLGALAQGRWIHAYIDKHGIELDQNLGSALINMYAKCGCLEGAVQAFRQTIQKNVDTWNAMITGLATNGQSLKALRLFSEMECLGVSPNAITFVSVLNACSHGGLVEEGVKHFKMMSQKYGIEPDVTHYGCMVDLFGRAGLFDKIEEIIGAMPMKPDAVMWKALLGACRIHGNLEMGQQAGHQLIELAPNDHASYVLLSNLYAIDDKWDAVHRLRRMMRERGIRKPPGCSSIEMDGVVHEFVVGDTTHSRKKEMYEMLDEMEERLMLAGYKPDTGQVLLHIDDEETKQTSLGHHSEKLAVAFGFISTNPGTTIRVVKNLRVCTDCHSTMKLLSKIYGRDIIVRDSNRFHHFRDGSCSCLDYW</sequence>
<name>A0A9Q0HA84_9MAGN</name>
<dbReference type="PANTHER" id="PTHR47926:SF384">
    <property type="entry name" value="DYW DOMAIN-CONTAINING PROTEIN"/>
    <property type="match status" value="1"/>
</dbReference>
<gene>
    <name evidence="4" type="ORF">NE237_022024</name>
</gene>
<dbReference type="Pfam" id="PF01535">
    <property type="entry name" value="PPR"/>
    <property type="match status" value="1"/>
</dbReference>
<dbReference type="Pfam" id="PF14432">
    <property type="entry name" value="DYW_deaminase"/>
    <property type="match status" value="1"/>
</dbReference>
<dbReference type="Proteomes" id="UP001141806">
    <property type="component" value="Unassembled WGS sequence"/>
</dbReference>
<dbReference type="GO" id="GO:0008270">
    <property type="term" value="F:zinc ion binding"/>
    <property type="evidence" value="ECO:0007669"/>
    <property type="project" value="InterPro"/>
</dbReference>
<dbReference type="InterPro" id="IPR046960">
    <property type="entry name" value="PPR_At4g14850-like_plant"/>
</dbReference>
<dbReference type="InterPro" id="IPR046848">
    <property type="entry name" value="E_motif"/>
</dbReference>
<proteinExistence type="predicted"/>
<evidence type="ECO:0000313" key="4">
    <source>
        <dbReference type="EMBL" id="KAJ4962114.1"/>
    </source>
</evidence>
<dbReference type="PROSITE" id="PS51375">
    <property type="entry name" value="PPR"/>
    <property type="match status" value="3"/>
</dbReference>
<dbReference type="GO" id="GO:0003723">
    <property type="term" value="F:RNA binding"/>
    <property type="evidence" value="ECO:0007669"/>
    <property type="project" value="InterPro"/>
</dbReference>
<dbReference type="Gene3D" id="1.25.40.10">
    <property type="entry name" value="Tetratricopeptide repeat domain"/>
    <property type="match status" value="3"/>
</dbReference>
<evidence type="ECO:0000259" key="3">
    <source>
        <dbReference type="Pfam" id="PF14432"/>
    </source>
</evidence>
<evidence type="ECO:0000256" key="2">
    <source>
        <dbReference type="PROSITE-ProRule" id="PRU00708"/>
    </source>
</evidence>
<dbReference type="OrthoDB" id="330671at2759"/>
<dbReference type="AlphaFoldDB" id="A0A9Q0HA84"/>
<feature type="repeat" description="PPR" evidence="2">
    <location>
        <begin position="278"/>
        <end position="312"/>
    </location>
</feature>
<dbReference type="InterPro" id="IPR011990">
    <property type="entry name" value="TPR-like_helical_dom_sf"/>
</dbReference>
<dbReference type="GO" id="GO:0009451">
    <property type="term" value="P:RNA modification"/>
    <property type="evidence" value="ECO:0007669"/>
    <property type="project" value="InterPro"/>
</dbReference>
<dbReference type="Pfam" id="PF20431">
    <property type="entry name" value="E_motif"/>
    <property type="match status" value="1"/>
</dbReference>
<dbReference type="EMBL" id="JAMYWD010000009">
    <property type="protein sequence ID" value="KAJ4962114.1"/>
    <property type="molecule type" value="Genomic_DNA"/>
</dbReference>
<dbReference type="PANTHER" id="PTHR47926">
    <property type="entry name" value="PENTATRICOPEPTIDE REPEAT-CONTAINING PROTEIN"/>
    <property type="match status" value="1"/>
</dbReference>
<dbReference type="InterPro" id="IPR032867">
    <property type="entry name" value="DYW_dom"/>
</dbReference>
<keyword evidence="1" id="KW-0677">Repeat</keyword>
<dbReference type="Pfam" id="PF13041">
    <property type="entry name" value="PPR_2"/>
    <property type="match status" value="3"/>
</dbReference>
<evidence type="ECO:0000256" key="1">
    <source>
        <dbReference type="ARBA" id="ARBA00022737"/>
    </source>
</evidence>
<dbReference type="InterPro" id="IPR002885">
    <property type="entry name" value="PPR_rpt"/>
</dbReference>
<accession>A0A9Q0HA84</accession>